<accession>Q098U4</accession>
<dbReference type="AlphaFoldDB" id="Q098U4"/>
<sequence length="40" mass="3946">GHSPHLERPEVVLPALKAFLGDAPSAATGPATAPKGAQGE</sequence>
<dbReference type="Proteomes" id="UP000032702">
    <property type="component" value="Unassembled WGS sequence"/>
</dbReference>
<gene>
    <name evidence="1" type="ORF">STIAU_7698</name>
</gene>
<comment type="caution">
    <text evidence="1">The sequence shown here is derived from an EMBL/GenBank/DDBJ whole genome shotgun (WGS) entry which is preliminary data.</text>
</comment>
<proteinExistence type="predicted"/>
<reference evidence="1 2" key="1">
    <citation type="submission" date="2006-04" db="EMBL/GenBank/DDBJ databases">
        <authorList>
            <person name="Nierman W.C."/>
        </authorList>
    </citation>
    <scope>NUCLEOTIDE SEQUENCE [LARGE SCALE GENOMIC DNA]</scope>
    <source>
        <strain evidence="1 2">DW4/3-1</strain>
    </source>
</reference>
<feature type="non-terminal residue" evidence="1">
    <location>
        <position position="1"/>
    </location>
</feature>
<evidence type="ECO:0000313" key="1">
    <source>
        <dbReference type="EMBL" id="EAU68214.1"/>
    </source>
</evidence>
<dbReference type="EMBL" id="AAMD01000020">
    <property type="protein sequence ID" value="EAU68214.1"/>
    <property type="molecule type" value="Genomic_DNA"/>
</dbReference>
<evidence type="ECO:0008006" key="3">
    <source>
        <dbReference type="Google" id="ProtNLM"/>
    </source>
</evidence>
<evidence type="ECO:0000313" key="2">
    <source>
        <dbReference type="Proteomes" id="UP000032702"/>
    </source>
</evidence>
<protein>
    <recommendedName>
        <fullName evidence="3">Alpha/beta hydrolase</fullName>
    </recommendedName>
</protein>
<name>Q098U4_STIAD</name>
<organism evidence="1 2">
    <name type="scientific">Stigmatella aurantiaca (strain DW4/3-1)</name>
    <dbReference type="NCBI Taxonomy" id="378806"/>
    <lineage>
        <taxon>Bacteria</taxon>
        <taxon>Pseudomonadati</taxon>
        <taxon>Myxococcota</taxon>
        <taxon>Myxococcia</taxon>
        <taxon>Myxococcales</taxon>
        <taxon>Cystobacterineae</taxon>
        <taxon>Archangiaceae</taxon>
        <taxon>Stigmatella</taxon>
    </lineage>
</organism>